<name>A0A8M1MYN4_NEOSC</name>
<dbReference type="Pfam" id="PF08039">
    <property type="entry name" value="Mit_proteolip"/>
    <property type="match status" value="1"/>
</dbReference>
<dbReference type="AlphaFoldDB" id="A0A8M1MYN4"/>
<dbReference type="PANTHER" id="PTHR15233:SF1">
    <property type="entry name" value="ATP SYNTHASE SUBUNIT ATP5MJ, MITOCHONDRIAL"/>
    <property type="match status" value="1"/>
</dbReference>
<accession>A0A8M1MYN4</accession>
<evidence type="ECO:0000313" key="2">
    <source>
        <dbReference type="Proteomes" id="UP000248481"/>
    </source>
</evidence>
<dbReference type="KEGG" id="nsu:110569966"/>
<dbReference type="PANTHER" id="PTHR15233">
    <property type="entry name" value="MITOCHONDRIAL PROTEOLIPID"/>
    <property type="match status" value="1"/>
</dbReference>
<dbReference type="GeneID" id="110569966"/>
<evidence type="ECO:0000313" key="3">
    <source>
        <dbReference type="RefSeq" id="XP_044776689.1"/>
    </source>
</evidence>
<dbReference type="RefSeq" id="XP_044776689.1">
    <property type="nucleotide sequence ID" value="XM_044920754.1"/>
</dbReference>
<dbReference type="Proteomes" id="UP000248481">
    <property type="component" value="Chromosome 13"/>
</dbReference>
<dbReference type="GO" id="GO:0005739">
    <property type="term" value="C:mitochondrion"/>
    <property type="evidence" value="ECO:0007669"/>
    <property type="project" value="InterPro"/>
</dbReference>
<keyword evidence="1" id="KW-0812">Transmembrane</keyword>
<keyword evidence="1" id="KW-1133">Transmembrane helix</keyword>
<organism evidence="2 3">
    <name type="scientific">Neomonachus schauinslandi</name>
    <name type="common">Hawaiian monk seal</name>
    <name type="synonym">Monachus schauinslandi</name>
    <dbReference type="NCBI Taxonomy" id="29088"/>
    <lineage>
        <taxon>Eukaryota</taxon>
        <taxon>Metazoa</taxon>
        <taxon>Chordata</taxon>
        <taxon>Craniata</taxon>
        <taxon>Vertebrata</taxon>
        <taxon>Euteleostomi</taxon>
        <taxon>Mammalia</taxon>
        <taxon>Eutheria</taxon>
        <taxon>Laurasiatheria</taxon>
        <taxon>Carnivora</taxon>
        <taxon>Caniformia</taxon>
        <taxon>Pinnipedia</taxon>
        <taxon>Phocidae</taxon>
        <taxon>Monachinae</taxon>
        <taxon>Monachini</taxon>
        <taxon>Neomonachus</taxon>
    </lineage>
</organism>
<evidence type="ECO:0000256" key="1">
    <source>
        <dbReference type="SAM" id="Phobius"/>
    </source>
</evidence>
<proteinExistence type="predicted"/>
<keyword evidence="2" id="KW-1185">Reference proteome</keyword>
<gene>
    <name evidence="3" type="primary">LOC110569966</name>
</gene>
<dbReference type="InterPro" id="IPR012574">
    <property type="entry name" value="ATP5MJ"/>
</dbReference>
<keyword evidence="1" id="KW-0472">Membrane</keyword>
<reference evidence="3" key="1">
    <citation type="submission" date="2025-08" db="UniProtKB">
        <authorList>
            <consortium name="RefSeq"/>
        </authorList>
    </citation>
    <scope>IDENTIFICATION</scope>
    <source>
        <tissue evidence="3">Blood</tissue>
    </source>
</reference>
<sequence length="94" mass="10738">MLQSLVKDVWVPMKPYYTQVYQEIWVGMGLMGFIVYKIRSAVKRSKALKTSSPAPAHGHHKPALLGNTHQMECQFGCKFQQALLNGNMEHRVHL</sequence>
<feature type="transmembrane region" description="Helical" evidence="1">
    <location>
        <begin position="20"/>
        <end position="38"/>
    </location>
</feature>
<protein>
    <submittedName>
        <fullName evidence="3">ATP synthase subunit ATP5MJ, mitochondrial-like</fullName>
    </submittedName>
</protein>